<name>A0A8S0SJC5_OLEEU</name>
<sequence length="124" mass="14286">MEFYYSALASPSRKIWIPSKQKDDQNSDFDDFEFETSNKFSGCLAFEWSKKFEGSGCNQDVTIKERHREREDSLPSMAFADELFLNGLAMPLELPPRLQYDIDAQSISLRLFASTPIRQKKCTG</sequence>
<organism evidence="1 2">
    <name type="scientific">Olea europaea subsp. europaea</name>
    <dbReference type="NCBI Taxonomy" id="158383"/>
    <lineage>
        <taxon>Eukaryota</taxon>
        <taxon>Viridiplantae</taxon>
        <taxon>Streptophyta</taxon>
        <taxon>Embryophyta</taxon>
        <taxon>Tracheophyta</taxon>
        <taxon>Spermatophyta</taxon>
        <taxon>Magnoliopsida</taxon>
        <taxon>eudicotyledons</taxon>
        <taxon>Gunneridae</taxon>
        <taxon>Pentapetalae</taxon>
        <taxon>asterids</taxon>
        <taxon>lamiids</taxon>
        <taxon>Lamiales</taxon>
        <taxon>Oleaceae</taxon>
        <taxon>Oleeae</taxon>
        <taxon>Olea</taxon>
    </lineage>
</organism>
<reference evidence="1 2" key="1">
    <citation type="submission" date="2019-12" db="EMBL/GenBank/DDBJ databases">
        <authorList>
            <person name="Alioto T."/>
            <person name="Alioto T."/>
            <person name="Gomez Garrido J."/>
        </authorList>
    </citation>
    <scope>NUCLEOTIDE SEQUENCE [LARGE SCALE GENOMIC DNA]</scope>
</reference>
<comment type="caution">
    <text evidence="1">The sequence shown here is derived from an EMBL/GenBank/DDBJ whole genome shotgun (WGS) entry which is preliminary data.</text>
</comment>
<gene>
    <name evidence="1" type="ORF">OLEA9_A120911</name>
</gene>
<dbReference type="EMBL" id="CACTIH010005430">
    <property type="protein sequence ID" value="CAA2991959.1"/>
    <property type="molecule type" value="Genomic_DNA"/>
</dbReference>
<protein>
    <submittedName>
        <fullName evidence="1">Uncharacterized protein</fullName>
    </submittedName>
</protein>
<dbReference type="Proteomes" id="UP000594638">
    <property type="component" value="Unassembled WGS sequence"/>
</dbReference>
<keyword evidence="2" id="KW-1185">Reference proteome</keyword>
<evidence type="ECO:0000313" key="1">
    <source>
        <dbReference type="EMBL" id="CAA2991959.1"/>
    </source>
</evidence>
<dbReference type="AlphaFoldDB" id="A0A8S0SJC5"/>
<dbReference type="Gramene" id="OE9A120911T1">
    <property type="protein sequence ID" value="OE9A120911C1"/>
    <property type="gene ID" value="OE9A120911"/>
</dbReference>
<evidence type="ECO:0000313" key="2">
    <source>
        <dbReference type="Proteomes" id="UP000594638"/>
    </source>
</evidence>
<accession>A0A8S0SJC5</accession>
<proteinExistence type="predicted"/>
<dbReference type="OrthoDB" id="693822at2759"/>